<feature type="domain" description="Beta-lactamase-related" evidence="1">
    <location>
        <begin position="57"/>
        <end position="373"/>
    </location>
</feature>
<name>A0A3N2RK40_LYSEN</name>
<dbReference type="Proteomes" id="UP000275910">
    <property type="component" value="Unassembled WGS sequence"/>
</dbReference>
<dbReference type="InterPro" id="IPR012338">
    <property type="entry name" value="Beta-lactam/transpept-like"/>
</dbReference>
<dbReference type="Pfam" id="PF00144">
    <property type="entry name" value="Beta-lactamase"/>
    <property type="match status" value="1"/>
</dbReference>
<gene>
    <name evidence="2" type="ORF">D9T17_06360</name>
</gene>
<evidence type="ECO:0000313" key="3">
    <source>
        <dbReference type="Proteomes" id="UP000275910"/>
    </source>
</evidence>
<dbReference type="Gene3D" id="3.40.710.10">
    <property type="entry name" value="DD-peptidase/beta-lactamase superfamily"/>
    <property type="match status" value="1"/>
</dbReference>
<dbReference type="EMBL" id="RCTY01000019">
    <property type="protein sequence ID" value="ROU07823.1"/>
    <property type="molecule type" value="Genomic_DNA"/>
</dbReference>
<dbReference type="AlphaFoldDB" id="A0A3N2RK40"/>
<dbReference type="InterPro" id="IPR050491">
    <property type="entry name" value="AmpC-like"/>
</dbReference>
<evidence type="ECO:0000259" key="1">
    <source>
        <dbReference type="Pfam" id="PF00144"/>
    </source>
</evidence>
<evidence type="ECO:0000313" key="2">
    <source>
        <dbReference type="EMBL" id="ROU07823.1"/>
    </source>
</evidence>
<comment type="caution">
    <text evidence="2">The sequence shown here is derived from an EMBL/GenBank/DDBJ whole genome shotgun (WGS) entry which is preliminary data.</text>
</comment>
<dbReference type="GO" id="GO:0016787">
    <property type="term" value="F:hydrolase activity"/>
    <property type="evidence" value="ECO:0007669"/>
    <property type="project" value="UniProtKB-KW"/>
</dbReference>
<protein>
    <submittedName>
        <fullName evidence="2">Class A beta-lactamase-related serine hydrolase</fullName>
    </submittedName>
</protein>
<sequence length="386" mass="41475">MSDANSAAVPPEAATGLRGGRVAVVVAACLGAAACAGAPPRAAEQGAADAARAEKVDALLADYRGRVPGASVLVLRDGRAVLRRGYGMAVLEDGVAAAPRTNYRLASVSKQFTAAAVLLLAQDGALGLDDPIKRWLPSLPKACDAITIRQILSHQSGLIDYEDVMPASFDADAHQMHDRDVLAVLEGQDRTYFAPGSGYRYSNSGYSLLALVVAKASGRGFAEFLRERIFVPLGMRDTVAYERGVSNVAHRAYGYSYEDGRWQRTDQSPTSATLGDGGIYSSIDDLAKWDAALYDQRLLSDASRALAFAAHTPTDAPDVGYGYGWRITGETLWHSGESMGFRNVIVRWPRRRLTVVVLSNRNDPEPYRTALKIADLYLPGSPALVR</sequence>
<reference evidence="2 3" key="1">
    <citation type="submission" date="2018-10" db="EMBL/GenBank/DDBJ databases">
        <title>The genome of Lysobacter enzymogenes OH11.</title>
        <authorList>
            <person name="Liu F."/>
            <person name="Zhao Y."/>
            <person name="Qian G."/>
            <person name="Chen Y."/>
            <person name="Xu H."/>
        </authorList>
    </citation>
    <scope>NUCLEOTIDE SEQUENCE [LARGE SCALE GENOMIC DNA]</scope>
    <source>
        <strain evidence="2 3">OH11</strain>
    </source>
</reference>
<accession>A0A3N2RK40</accession>
<proteinExistence type="predicted"/>
<dbReference type="PANTHER" id="PTHR46825">
    <property type="entry name" value="D-ALANYL-D-ALANINE-CARBOXYPEPTIDASE/ENDOPEPTIDASE AMPH"/>
    <property type="match status" value="1"/>
</dbReference>
<organism evidence="2 3">
    <name type="scientific">Lysobacter enzymogenes</name>
    <dbReference type="NCBI Taxonomy" id="69"/>
    <lineage>
        <taxon>Bacteria</taxon>
        <taxon>Pseudomonadati</taxon>
        <taxon>Pseudomonadota</taxon>
        <taxon>Gammaproteobacteria</taxon>
        <taxon>Lysobacterales</taxon>
        <taxon>Lysobacteraceae</taxon>
        <taxon>Lysobacter</taxon>
    </lineage>
</organism>
<keyword evidence="2" id="KW-0378">Hydrolase</keyword>
<dbReference type="RefSeq" id="WP_123646647.1">
    <property type="nucleotide sequence ID" value="NZ_RCTY01000019.1"/>
</dbReference>
<dbReference type="PANTHER" id="PTHR46825:SF9">
    <property type="entry name" value="BETA-LACTAMASE-RELATED DOMAIN-CONTAINING PROTEIN"/>
    <property type="match status" value="1"/>
</dbReference>
<dbReference type="SUPFAM" id="SSF56601">
    <property type="entry name" value="beta-lactamase/transpeptidase-like"/>
    <property type="match status" value="1"/>
</dbReference>
<dbReference type="InterPro" id="IPR001466">
    <property type="entry name" value="Beta-lactam-related"/>
</dbReference>